<evidence type="ECO:0000259" key="8">
    <source>
        <dbReference type="PROSITE" id="PS50110"/>
    </source>
</evidence>
<dbReference type="GO" id="GO:0006355">
    <property type="term" value="P:regulation of DNA-templated transcription"/>
    <property type="evidence" value="ECO:0007669"/>
    <property type="project" value="InterPro"/>
</dbReference>
<dbReference type="Pfam" id="PF00486">
    <property type="entry name" value="Trans_reg_C"/>
    <property type="match status" value="1"/>
</dbReference>
<evidence type="ECO:0000313" key="10">
    <source>
        <dbReference type="EMBL" id="QKF68521.1"/>
    </source>
</evidence>
<feature type="modified residue" description="4-aspartylphosphate" evidence="6">
    <location>
        <position position="56"/>
    </location>
</feature>
<dbReference type="InterPro" id="IPR011006">
    <property type="entry name" value="CheY-like_superfamily"/>
</dbReference>
<organism evidence="10 11">
    <name type="scientific">Arcobacter venerupis</name>
    <dbReference type="NCBI Taxonomy" id="1054033"/>
    <lineage>
        <taxon>Bacteria</taxon>
        <taxon>Pseudomonadati</taxon>
        <taxon>Campylobacterota</taxon>
        <taxon>Epsilonproteobacteria</taxon>
        <taxon>Campylobacterales</taxon>
        <taxon>Arcobacteraceae</taxon>
        <taxon>Arcobacter</taxon>
    </lineage>
</organism>
<dbReference type="InterPro" id="IPR016032">
    <property type="entry name" value="Sig_transdc_resp-reg_C-effctor"/>
</dbReference>
<gene>
    <name evidence="10" type="ORF">AVENP_3058</name>
</gene>
<evidence type="ECO:0000256" key="1">
    <source>
        <dbReference type="ARBA" id="ARBA00001946"/>
    </source>
</evidence>
<dbReference type="InterPro" id="IPR036388">
    <property type="entry name" value="WH-like_DNA-bd_sf"/>
</dbReference>
<dbReference type="PANTHER" id="PTHR44591:SF3">
    <property type="entry name" value="RESPONSE REGULATORY DOMAIN-CONTAINING PROTEIN"/>
    <property type="match status" value="1"/>
</dbReference>
<dbReference type="Proteomes" id="UP000503482">
    <property type="component" value="Chromosome"/>
</dbReference>
<accession>A0AAE7BB37</accession>
<keyword evidence="3 6" id="KW-0597">Phosphoprotein</keyword>
<dbReference type="KEGG" id="avp:AVENP_3058"/>
<dbReference type="AlphaFoldDB" id="A0AAE7BB37"/>
<dbReference type="InterPro" id="IPR050595">
    <property type="entry name" value="Bact_response_regulator"/>
</dbReference>
<dbReference type="Pfam" id="PF00072">
    <property type="entry name" value="Response_reg"/>
    <property type="match status" value="1"/>
</dbReference>
<protein>
    <submittedName>
        <fullName evidence="10">Two-component system response regulator</fullName>
    </submittedName>
</protein>
<dbReference type="SUPFAM" id="SSF52172">
    <property type="entry name" value="CheY-like"/>
    <property type="match status" value="1"/>
</dbReference>
<dbReference type="EMBL" id="CP053840">
    <property type="protein sequence ID" value="QKF68521.1"/>
    <property type="molecule type" value="Genomic_DNA"/>
</dbReference>
<feature type="domain" description="Response regulatory" evidence="8">
    <location>
        <begin position="6"/>
        <end position="121"/>
    </location>
</feature>
<dbReference type="PROSITE" id="PS50110">
    <property type="entry name" value="RESPONSE_REGULATORY"/>
    <property type="match status" value="1"/>
</dbReference>
<keyword evidence="4" id="KW-0283">Flagellar rotation</keyword>
<dbReference type="GO" id="GO:0006935">
    <property type="term" value="P:chemotaxis"/>
    <property type="evidence" value="ECO:0007669"/>
    <property type="project" value="UniProtKB-KW"/>
</dbReference>
<evidence type="ECO:0000256" key="5">
    <source>
        <dbReference type="ARBA" id="ARBA00023125"/>
    </source>
</evidence>
<dbReference type="PROSITE" id="PS51755">
    <property type="entry name" value="OMPR_PHOB"/>
    <property type="match status" value="1"/>
</dbReference>
<dbReference type="SUPFAM" id="SSF46894">
    <property type="entry name" value="C-terminal effector domain of the bipartite response regulators"/>
    <property type="match status" value="1"/>
</dbReference>
<dbReference type="SMART" id="SM00448">
    <property type="entry name" value="REC"/>
    <property type="match status" value="1"/>
</dbReference>
<dbReference type="RefSeq" id="WP_128360340.1">
    <property type="nucleotide sequence ID" value="NZ_CP053840.1"/>
</dbReference>
<dbReference type="Gene3D" id="1.10.10.10">
    <property type="entry name" value="Winged helix-like DNA-binding domain superfamily/Winged helix DNA-binding domain"/>
    <property type="match status" value="1"/>
</dbReference>
<evidence type="ECO:0000256" key="2">
    <source>
        <dbReference type="ARBA" id="ARBA00022500"/>
    </source>
</evidence>
<keyword evidence="5 7" id="KW-0238">DNA-binding</keyword>
<evidence type="ECO:0000313" key="11">
    <source>
        <dbReference type="Proteomes" id="UP000503482"/>
    </source>
</evidence>
<dbReference type="Gene3D" id="3.40.50.2300">
    <property type="match status" value="1"/>
</dbReference>
<comment type="cofactor">
    <cofactor evidence="1">
        <name>Mg(2+)</name>
        <dbReference type="ChEBI" id="CHEBI:18420"/>
    </cofactor>
</comment>
<evidence type="ECO:0000256" key="6">
    <source>
        <dbReference type="PROSITE-ProRule" id="PRU00169"/>
    </source>
</evidence>
<proteinExistence type="predicted"/>
<evidence type="ECO:0000259" key="9">
    <source>
        <dbReference type="PROSITE" id="PS51755"/>
    </source>
</evidence>
<dbReference type="PANTHER" id="PTHR44591">
    <property type="entry name" value="STRESS RESPONSE REGULATOR PROTEIN 1"/>
    <property type="match status" value="1"/>
</dbReference>
<name>A0AAE7BB37_9BACT</name>
<feature type="domain" description="OmpR/PhoB-type" evidence="9">
    <location>
        <begin position="133"/>
        <end position="226"/>
    </location>
</feature>
<dbReference type="GO" id="GO:0000160">
    <property type="term" value="P:phosphorelay signal transduction system"/>
    <property type="evidence" value="ECO:0007669"/>
    <property type="project" value="InterPro"/>
</dbReference>
<feature type="DNA-binding region" description="OmpR/PhoB-type" evidence="7">
    <location>
        <begin position="133"/>
        <end position="226"/>
    </location>
</feature>
<evidence type="ECO:0000256" key="4">
    <source>
        <dbReference type="ARBA" id="ARBA00022779"/>
    </source>
</evidence>
<reference evidence="10 11" key="1">
    <citation type="submission" date="2020-05" db="EMBL/GenBank/DDBJ databases">
        <title>Complete genome sequencing of Campylobacter and Arcobacter type strains.</title>
        <authorList>
            <person name="Miller W.G."/>
            <person name="Yee E."/>
        </authorList>
    </citation>
    <scope>NUCLEOTIDE SEQUENCE [LARGE SCALE GENOMIC DNA]</scope>
    <source>
        <strain evidence="10 11">LMG 26156</strain>
    </source>
</reference>
<sequence>MFKKNKILIVEDDIFVARMIKYELETHNLDVINITSSHDETLDFLQNNKVELILMDININGPIDGIQSCDIIYLKYKVPVIFISSFYDKEVIFLIQESFAKGYLIKPFRNEELLMLIFFLLKPASNDICNIDFKKTTLKNDFVFCIDKQILLHQNNEMKLTYKEKKLMQILCKNKNAYVSYENIFDYVWGKQKICINKIRGTIFRLKNKLPYLSINNNQEHGYKIE</sequence>
<evidence type="ECO:0000256" key="3">
    <source>
        <dbReference type="ARBA" id="ARBA00022553"/>
    </source>
</evidence>
<dbReference type="InterPro" id="IPR001867">
    <property type="entry name" value="OmpR/PhoB-type_DNA-bd"/>
</dbReference>
<evidence type="ECO:0000256" key="7">
    <source>
        <dbReference type="PROSITE-ProRule" id="PRU01091"/>
    </source>
</evidence>
<dbReference type="GO" id="GO:0097588">
    <property type="term" value="P:archaeal or bacterial-type flagellum-dependent cell motility"/>
    <property type="evidence" value="ECO:0007669"/>
    <property type="project" value="UniProtKB-KW"/>
</dbReference>
<keyword evidence="2" id="KW-0145">Chemotaxis</keyword>
<keyword evidence="11" id="KW-1185">Reference proteome</keyword>
<dbReference type="InterPro" id="IPR001789">
    <property type="entry name" value="Sig_transdc_resp-reg_receiver"/>
</dbReference>
<dbReference type="GO" id="GO:0003677">
    <property type="term" value="F:DNA binding"/>
    <property type="evidence" value="ECO:0007669"/>
    <property type="project" value="UniProtKB-UniRule"/>
</dbReference>